<proteinExistence type="predicted"/>
<organism evidence="3 4">
    <name type="scientific">Gloeobacter morelensis MG652769</name>
    <dbReference type="NCBI Taxonomy" id="2781736"/>
    <lineage>
        <taxon>Bacteria</taxon>
        <taxon>Bacillati</taxon>
        <taxon>Cyanobacteriota</taxon>
        <taxon>Cyanophyceae</taxon>
        <taxon>Gloeobacterales</taxon>
        <taxon>Gloeobacteraceae</taxon>
        <taxon>Gloeobacter</taxon>
        <taxon>Gloeobacter morelensis</taxon>
    </lineage>
</organism>
<dbReference type="Proteomes" id="UP001054846">
    <property type="component" value="Chromosome"/>
</dbReference>
<feature type="domain" description="Contractile injection system tube protein N-terminal" evidence="2">
    <location>
        <begin position="14"/>
        <end position="160"/>
    </location>
</feature>
<evidence type="ECO:0000313" key="4">
    <source>
        <dbReference type="Proteomes" id="UP001054846"/>
    </source>
</evidence>
<evidence type="ECO:0000256" key="1">
    <source>
        <dbReference type="SAM" id="MobiDB-lite"/>
    </source>
</evidence>
<name>A0ABY3PP37_9CYAN</name>
<dbReference type="EMBL" id="CP063845">
    <property type="protein sequence ID" value="UFP95458.1"/>
    <property type="molecule type" value="Genomic_DNA"/>
</dbReference>
<gene>
    <name evidence="3" type="ORF">ISF26_04195</name>
</gene>
<protein>
    <recommendedName>
        <fullName evidence="2">Contractile injection system tube protein N-terminal domain-containing protein</fullName>
    </recommendedName>
</protein>
<dbReference type="RefSeq" id="WP_230842686.1">
    <property type="nucleotide sequence ID" value="NZ_CP063845.1"/>
</dbReference>
<feature type="region of interest" description="Disordered" evidence="1">
    <location>
        <begin position="165"/>
        <end position="188"/>
    </location>
</feature>
<keyword evidence="4" id="KW-1185">Reference proteome</keyword>
<evidence type="ECO:0000313" key="3">
    <source>
        <dbReference type="EMBL" id="UFP95458.1"/>
    </source>
</evidence>
<evidence type="ECO:0000259" key="2">
    <source>
        <dbReference type="Pfam" id="PF19266"/>
    </source>
</evidence>
<accession>A0ABY3PP37</accession>
<reference evidence="3 4" key="1">
    <citation type="journal article" date="2021" name="Genome Biol. Evol.">
        <title>Complete Genome Sequencing of a Novel Gloeobacter Species from a Waterfall Cave in Mexico.</title>
        <authorList>
            <person name="Saw J.H."/>
            <person name="Cardona T."/>
            <person name="Montejano G."/>
        </authorList>
    </citation>
    <scope>NUCLEOTIDE SEQUENCE [LARGE SCALE GENOMIC DNA]</scope>
    <source>
        <strain evidence="3">MG652769</strain>
    </source>
</reference>
<dbReference type="InterPro" id="IPR045361">
    <property type="entry name" value="CIS_tube_prot_N"/>
</dbReference>
<dbReference type="Pfam" id="PF19266">
    <property type="entry name" value="CIS_tube"/>
    <property type="match status" value="1"/>
</dbReference>
<sequence length="188" mass="20246">MTLVKAQLVPQEGGGSTITFLYNPSAISFTRTVEWKENKGSVGNNDTLPSTDYKGVKPYQVTIENMLIDTYESRSSCQSYIDALKDAVSPKQVSDTTAGADGAADGGLLNRKRPLVYMFTMGSNIQLRCVVTTLTYNYTMFLPNGDPVRAMITLKLQEVDDIAAGSQGDNAGGANRQADSRSARTPTG</sequence>